<evidence type="ECO:0000256" key="2">
    <source>
        <dbReference type="ARBA" id="ARBA00022692"/>
    </source>
</evidence>
<dbReference type="Gene3D" id="3.30.70.1230">
    <property type="entry name" value="Nucleotide cyclase"/>
    <property type="match status" value="1"/>
</dbReference>
<reference evidence="10 11" key="1">
    <citation type="journal article" date="2023" name="IScience">
        <title>Expanded male sex-determining region conserved during the evolution of homothallism in the green alga Volvox.</title>
        <authorList>
            <person name="Yamamoto K."/>
            <person name="Matsuzaki R."/>
            <person name="Mahakham W."/>
            <person name="Heman W."/>
            <person name="Sekimoto H."/>
            <person name="Kawachi M."/>
            <person name="Minakuchi Y."/>
            <person name="Toyoda A."/>
            <person name="Nozaki H."/>
        </authorList>
    </citation>
    <scope>NUCLEOTIDE SEQUENCE [LARGE SCALE GENOMIC DNA]</scope>
    <source>
        <strain evidence="10 11">NIES-4468</strain>
    </source>
</reference>
<keyword evidence="3" id="KW-0547">Nucleotide-binding</keyword>
<comment type="similarity">
    <text evidence="7">Belongs to the adenylyl cyclase class-4/guanylyl cyclase family.</text>
</comment>
<dbReference type="PANTHER" id="PTHR11920">
    <property type="entry name" value="GUANYLYL CYCLASE"/>
    <property type="match status" value="1"/>
</dbReference>
<sequence>DGGATATGAAGAVACCQSGTSERDTIGGAAHATGGGVMRLLSGLGSVDAEAAYGKELCSGFFTVDGVQRDGGAPQEPYLERISEAASLARELGTASPLGLSLGPPASQVRGLGTLRSVATAALSSFGSSYGLRSAEATVPRLSLDRHRGRAANGGMAPRASLDNRRGLPCTAVVASRSSLDIRRGLIFGGAVSLRRSLDIRRGLLEEGAVAASTNGKAGVVATTTVRSIATNKGSGGLSRSTLYLGSGDGGMEDVNESRSVGGAGTCFEASELLSSPGEASASVGPIEEHWHEVWATRAVDPVTGQDVVILAQHDVTAKVVAERQVALVMETEHRLLEQLFPRHILQYITEEWTRKVAALATRPDKHKGPSDGVSGGAGGGHGGCRKSARNSLLGSFRLQPLATDCSSLATWHEQVTLLFADIKGFTPVCKEVQPFQVMRMLNDLFSRWDALLGTYGVHKVETIGDCYFVAGGLFCYDGDGMVVVRDRSSGNQQPDPHHARRVFEFAKAMLVAASAVPLPTSGEPVQIRVGIHSGPVVSGVVGTRMPRFCLFGDTVNTAARMESTGVPGGIHVSDTTRQLLMDEDEDEDEDEEGAAAVAAVEDGGLGGLWTATGGIQVKGKGPMKTWLWRPAS</sequence>
<evidence type="ECO:0000313" key="10">
    <source>
        <dbReference type="EMBL" id="GLI60276.1"/>
    </source>
</evidence>
<comment type="caution">
    <text evidence="10">The sequence shown here is derived from an EMBL/GenBank/DDBJ whole genome shotgun (WGS) entry which is preliminary data.</text>
</comment>
<evidence type="ECO:0000313" key="11">
    <source>
        <dbReference type="Proteomes" id="UP001165090"/>
    </source>
</evidence>
<keyword evidence="2" id="KW-0812">Transmembrane</keyword>
<proteinExistence type="inferred from homology"/>
<dbReference type="PROSITE" id="PS50125">
    <property type="entry name" value="GUANYLATE_CYCLASE_2"/>
    <property type="match status" value="1"/>
</dbReference>
<keyword evidence="11" id="KW-1185">Reference proteome</keyword>
<gene>
    <name evidence="10" type="ORF">VaNZ11_002368</name>
</gene>
<keyword evidence="4" id="KW-1133">Transmembrane helix</keyword>
<dbReference type="PANTHER" id="PTHR11920:SF335">
    <property type="entry name" value="GUANYLATE CYCLASE"/>
    <property type="match status" value="1"/>
</dbReference>
<evidence type="ECO:0000259" key="9">
    <source>
        <dbReference type="PROSITE" id="PS50125"/>
    </source>
</evidence>
<feature type="domain" description="Guanylate cyclase" evidence="9">
    <location>
        <begin position="417"/>
        <end position="563"/>
    </location>
</feature>
<organism evidence="10 11">
    <name type="scientific">Volvox africanus</name>
    <dbReference type="NCBI Taxonomy" id="51714"/>
    <lineage>
        <taxon>Eukaryota</taxon>
        <taxon>Viridiplantae</taxon>
        <taxon>Chlorophyta</taxon>
        <taxon>core chlorophytes</taxon>
        <taxon>Chlorophyceae</taxon>
        <taxon>CS clade</taxon>
        <taxon>Chlamydomonadales</taxon>
        <taxon>Volvocaceae</taxon>
        <taxon>Volvox</taxon>
    </lineage>
</organism>
<keyword evidence="6 7" id="KW-0456">Lyase</keyword>
<evidence type="ECO:0000256" key="7">
    <source>
        <dbReference type="RuleBase" id="RU000405"/>
    </source>
</evidence>
<protein>
    <recommendedName>
        <fullName evidence="9">Guanylate cyclase domain-containing protein</fullName>
    </recommendedName>
</protein>
<dbReference type="InterPro" id="IPR050401">
    <property type="entry name" value="Cyclic_nucleotide_synthase"/>
</dbReference>
<dbReference type="SMART" id="SM00044">
    <property type="entry name" value="CYCc"/>
    <property type="match status" value="1"/>
</dbReference>
<evidence type="ECO:0000256" key="4">
    <source>
        <dbReference type="ARBA" id="ARBA00022989"/>
    </source>
</evidence>
<feature type="region of interest" description="Disordered" evidence="8">
    <location>
        <begin position="361"/>
        <end position="383"/>
    </location>
</feature>
<dbReference type="Pfam" id="PF00211">
    <property type="entry name" value="Guanylate_cyc"/>
    <property type="match status" value="1"/>
</dbReference>
<keyword evidence="5" id="KW-0472">Membrane</keyword>
<comment type="subcellular location">
    <subcellularLocation>
        <location evidence="1">Membrane</location>
    </subcellularLocation>
</comment>
<dbReference type="SUPFAM" id="SSF55073">
    <property type="entry name" value="Nucleotide cyclase"/>
    <property type="match status" value="1"/>
</dbReference>
<evidence type="ECO:0000256" key="5">
    <source>
        <dbReference type="ARBA" id="ARBA00023136"/>
    </source>
</evidence>
<dbReference type="EMBL" id="BSDZ01000005">
    <property type="protein sequence ID" value="GLI60276.1"/>
    <property type="molecule type" value="Genomic_DNA"/>
</dbReference>
<accession>A0ABQ5RT52</accession>
<name>A0ABQ5RT52_9CHLO</name>
<feature type="compositionally biased region" description="Gly residues" evidence="8">
    <location>
        <begin position="374"/>
        <end position="383"/>
    </location>
</feature>
<evidence type="ECO:0000256" key="6">
    <source>
        <dbReference type="ARBA" id="ARBA00023239"/>
    </source>
</evidence>
<evidence type="ECO:0000256" key="8">
    <source>
        <dbReference type="SAM" id="MobiDB-lite"/>
    </source>
</evidence>
<dbReference type="Proteomes" id="UP001165090">
    <property type="component" value="Unassembled WGS sequence"/>
</dbReference>
<dbReference type="InterPro" id="IPR029787">
    <property type="entry name" value="Nucleotide_cyclase"/>
</dbReference>
<dbReference type="InterPro" id="IPR018297">
    <property type="entry name" value="A/G_cyclase_CS"/>
</dbReference>
<evidence type="ECO:0000256" key="3">
    <source>
        <dbReference type="ARBA" id="ARBA00022741"/>
    </source>
</evidence>
<dbReference type="PROSITE" id="PS00452">
    <property type="entry name" value="GUANYLATE_CYCLASE_1"/>
    <property type="match status" value="1"/>
</dbReference>
<feature type="non-terminal residue" evidence="10">
    <location>
        <position position="1"/>
    </location>
</feature>
<evidence type="ECO:0000256" key="1">
    <source>
        <dbReference type="ARBA" id="ARBA00004370"/>
    </source>
</evidence>
<dbReference type="InterPro" id="IPR001054">
    <property type="entry name" value="A/G_cyclase"/>
</dbReference>
<dbReference type="CDD" id="cd07302">
    <property type="entry name" value="CHD"/>
    <property type="match status" value="1"/>
</dbReference>